<name>A0A1I2FVI1_9GAMM</name>
<dbReference type="SMART" id="SM00267">
    <property type="entry name" value="GGDEF"/>
    <property type="match status" value="1"/>
</dbReference>
<gene>
    <name evidence="6" type="ORF">SAMN02799615_02388</name>
</gene>
<evidence type="ECO:0000313" key="6">
    <source>
        <dbReference type="EMBL" id="SFF08838.1"/>
    </source>
</evidence>
<protein>
    <recommendedName>
        <fullName evidence="2">diguanylate cyclase</fullName>
        <ecNumber evidence="2">2.7.7.65</ecNumber>
    </recommendedName>
</protein>
<reference evidence="7" key="1">
    <citation type="submission" date="2016-10" db="EMBL/GenBank/DDBJ databases">
        <authorList>
            <person name="Varghese N."/>
            <person name="Submissions S."/>
        </authorList>
    </citation>
    <scope>NUCLEOTIDE SEQUENCE [LARGE SCALE GENOMIC DNA]</scope>
    <source>
        <strain evidence="7">UNC178MFTsu3.1</strain>
    </source>
</reference>
<evidence type="ECO:0000256" key="4">
    <source>
        <dbReference type="SAM" id="Phobius"/>
    </source>
</evidence>
<dbReference type="Gene3D" id="3.30.70.270">
    <property type="match status" value="1"/>
</dbReference>
<accession>A0A1I2FVI1</accession>
<dbReference type="Proteomes" id="UP000199477">
    <property type="component" value="Unassembled WGS sequence"/>
</dbReference>
<feature type="transmembrane region" description="Helical" evidence="4">
    <location>
        <begin position="208"/>
        <end position="230"/>
    </location>
</feature>
<dbReference type="AlphaFoldDB" id="A0A1I2FVI1"/>
<keyword evidence="7" id="KW-1185">Reference proteome</keyword>
<dbReference type="InterPro" id="IPR011623">
    <property type="entry name" value="7TMR_DISM_rcpt_extracell_dom1"/>
</dbReference>
<dbReference type="PANTHER" id="PTHR45138:SF9">
    <property type="entry name" value="DIGUANYLATE CYCLASE DGCM-RELATED"/>
    <property type="match status" value="1"/>
</dbReference>
<evidence type="ECO:0000256" key="3">
    <source>
        <dbReference type="ARBA" id="ARBA00034247"/>
    </source>
</evidence>
<dbReference type="EC" id="2.7.7.65" evidence="2"/>
<feature type="transmembrane region" description="Helical" evidence="4">
    <location>
        <begin position="310"/>
        <end position="328"/>
    </location>
</feature>
<dbReference type="CDD" id="cd01949">
    <property type="entry name" value="GGDEF"/>
    <property type="match status" value="1"/>
</dbReference>
<dbReference type="InterPro" id="IPR043128">
    <property type="entry name" value="Rev_trsase/Diguanyl_cyclase"/>
</dbReference>
<dbReference type="Pfam" id="PF07695">
    <property type="entry name" value="7TMR-DISM_7TM"/>
    <property type="match status" value="1"/>
</dbReference>
<dbReference type="InterPro" id="IPR050469">
    <property type="entry name" value="Diguanylate_Cyclase"/>
</dbReference>
<dbReference type="InterPro" id="IPR000160">
    <property type="entry name" value="GGDEF_dom"/>
</dbReference>
<feature type="transmembrane region" description="Helical" evidence="4">
    <location>
        <begin position="273"/>
        <end position="290"/>
    </location>
</feature>
<evidence type="ECO:0000256" key="2">
    <source>
        <dbReference type="ARBA" id="ARBA00012528"/>
    </source>
</evidence>
<dbReference type="STRING" id="500610.SAMN02799615_02388"/>
<dbReference type="InterPro" id="IPR029787">
    <property type="entry name" value="Nucleotide_cyclase"/>
</dbReference>
<comment type="catalytic activity">
    <reaction evidence="3">
        <text>2 GTP = 3',3'-c-di-GMP + 2 diphosphate</text>
        <dbReference type="Rhea" id="RHEA:24898"/>
        <dbReference type="ChEBI" id="CHEBI:33019"/>
        <dbReference type="ChEBI" id="CHEBI:37565"/>
        <dbReference type="ChEBI" id="CHEBI:58805"/>
        <dbReference type="EC" id="2.7.7.65"/>
    </reaction>
</comment>
<feature type="transmembrane region" description="Helical" evidence="4">
    <location>
        <begin position="335"/>
        <end position="355"/>
    </location>
</feature>
<dbReference type="SUPFAM" id="SSF55073">
    <property type="entry name" value="Nucleotide cyclase"/>
    <property type="match status" value="1"/>
</dbReference>
<sequence length="578" mass="62663">MVAGWIPGTHRWWRLLVLGLLLFLPWRAMPQSAGQLEAAWTAARPGDTPAGVLAAFDRGELHAFDPASMTRILDPGQAAWVVLRPLPSPLAEERALTIEPPPLTPVTLYERGESPRRLALDDFDAPLHGHGRLAWRIPAEAAPSAPILLRFEADAAGTAPLRFELRPWSDYLRADASWLMFSSACFAVMLAMAAFALCLALMLRDATFAWYAGYVFCYGAIQGIHTGYVFHPMEWAWLAGTAQLAAPSAALLSLAFAAVFVARFCDLQRFAPALHAATLALALGAPPLVLMRSSHVDALIAPARALHYPMLLIGAVLLLCAGVVAAVRGSRSARYFLLGFTPLLALTVLDSAQANGALPGMDWLDDAALAAGAVQAIVLSLGLADRALAMRHDTDVVRELADVDALTRVLNRRALGENLQAAMACHGEPIALLFLDLDCFKTLNDSLGHQAGDAALAAVAAALSHELRPQDLLGRHGGEEFLAVLRGAELPQAIHVATRLCRRVHRLEIPVDGRQQLLTVSIGVTMRRSDDTVETLIERADHAMYRAKLEGRNRVRVDEKLVCRARERTAVRSVREES</sequence>
<dbReference type="NCBIfam" id="TIGR00254">
    <property type="entry name" value="GGDEF"/>
    <property type="match status" value="1"/>
</dbReference>
<feature type="transmembrane region" description="Helical" evidence="4">
    <location>
        <begin position="367"/>
        <end position="384"/>
    </location>
</feature>
<proteinExistence type="predicted"/>
<comment type="cofactor">
    <cofactor evidence="1">
        <name>Mg(2+)</name>
        <dbReference type="ChEBI" id="CHEBI:18420"/>
    </cofactor>
</comment>
<dbReference type="GO" id="GO:0052621">
    <property type="term" value="F:diguanylate cyclase activity"/>
    <property type="evidence" value="ECO:0007669"/>
    <property type="project" value="UniProtKB-EC"/>
</dbReference>
<evidence type="ECO:0000259" key="5">
    <source>
        <dbReference type="PROSITE" id="PS50887"/>
    </source>
</evidence>
<feature type="domain" description="GGDEF" evidence="5">
    <location>
        <begin position="428"/>
        <end position="560"/>
    </location>
</feature>
<keyword evidence="4" id="KW-0812">Transmembrane</keyword>
<feature type="transmembrane region" description="Helical" evidence="4">
    <location>
        <begin position="178"/>
        <end position="201"/>
    </location>
</feature>
<keyword evidence="4" id="KW-0472">Membrane</keyword>
<organism evidence="6 7">
    <name type="scientific">Dyella marensis</name>
    <dbReference type="NCBI Taxonomy" id="500610"/>
    <lineage>
        <taxon>Bacteria</taxon>
        <taxon>Pseudomonadati</taxon>
        <taxon>Pseudomonadota</taxon>
        <taxon>Gammaproteobacteria</taxon>
        <taxon>Lysobacterales</taxon>
        <taxon>Rhodanobacteraceae</taxon>
        <taxon>Dyella</taxon>
    </lineage>
</organism>
<keyword evidence="4" id="KW-1133">Transmembrane helix</keyword>
<dbReference type="Pfam" id="PF00990">
    <property type="entry name" value="GGDEF"/>
    <property type="match status" value="1"/>
</dbReference>
<dbReference type="EMBL" id="FONH01000007">
    <property type="protein sequence ID" value="SFF08838.1"/>
    <property type="molecule type" value="Genomic_DNA"/>
</dbReference>
<feature type="transmembrane region" description="Helical" evidence="4">
    <location>
        <begin position="236"/>
        <end position="261"/>
    </location>
</feature>
<dbReference type="PANTHER" id="PTHR45138">
    <property type="entry name" value="REGULATORY COMPONENTS OF SENSORY TRANSDUCTION SYSTEM"/>
    <property type="match status" value="1"/>
</dbReference>
<evidence type="ECO:0000256" key="1">
    <source>
        <dbReference type="ARBA" id="ARBA00001946"/>
    </source>
</evidence>
<dbReference type="PROSITE" id="PS50887">
    <property type="entry name" value="GGDEF"/>
    <property type="match status" value="1"/>
</dbReference>
<dbReference type="FunFam" id="3.30.70.270:FF:000001">
    <property type="entry name" value="Diguanylate cyclase domain protein"/>
    <property type="match status" value="1"/>
</dbReference>
<evidence type="ECO:0000313" key="7">
    <source>
        <dbReference type="Proteomes" id="UP000199477"/>
    </source>
</evidence>